<dbReference type="OrthoDB" id="9794315at2"/>
<keyword evidence="10" id="KW-1185">Reference proteome</keyword>
<feature type="transmembrane region" description="Helical" evidence="8">
    <location>
        <begin position="6"/>
        <end position="27"/>
    </location>
</feature>
<feature type="transmembrane region" description="Helical" evidence="8">
    <location>
        <begin position="99"/>
        <end position="121"/>
    </location>
</feature>
<evidence type="ECO:0000313" key="9">
    <source>
        <dbReference type="EMBL" id="RDY25985.1"/>
    </source>
</evidence>
<dbReference type="InterPro" id="IPR038770">
    <property type="entry name" value="Na+/solute_symporter_sf"/>
</dbReference>
<dbReference type="InterPro" id="IPR004776">
    <property type="entry name" value="Mem_transp_PIN-like"/>
</dbReference>
<feature type="transmembrane region" description="Helical" evidence="8">
    <location>
        <begin position="169"/>
        <end position="186"/>
    </location>
</feature>
<comment type="similarity">
    <text evidence="2">Belongs to the auxin efflux carrier (TC 2.A.69) family.</text>
</comment>
<dbReference type="Pfam" id="PF03547">
    <property type="entry name" value="Mem_trans"/>
    <property type="match status" value="1"/>
</dbReference>
<dbReference type="AlphaFoldDB" id="A0A371IZT8"/>
<proteinExistence type="inferred from homology"/>
<keyword evidence="5 8" id="KW-0812">Transmembrane</keyword>
<dbReference type="RefSeq" id="WP_094369736.1">
    <property type="nucleotide sequence ID" value="NZ_NOJY02000039.1"/>
</dbReference>
<name>A0A371IZT8_9FIRM</name>
<feature type="transmembrane region" description="Helical" evidence="8">
    <location>
        <begin position="256"/>
        <end position="275"/>
    </location>
</feature>
<evidence type="ECO:0000256" key="2">
    <source>
        <dbReference type="ARBA" id="ARBA00010145"/>
    </source>
</evidence>
<protein>
    <submittedName>
        <fullName evidence="9">AEC family transporter</fullName>
    </submittedName>
</protein>
<feature type="transmembrane region" description="Helical" evidence="8">
    <location>
        <begin position="287"/>
        <end position="306"/>
    </location>
</feature>
<evidence type="ECO:0000256" key="1">
    <source>
        <dbReference type="ARBA" id="ARBA00004651"/>
    </source>
</evidence>
<feature type="transmembrane region" description="Helical" evidence="8">
    <location>
        <begin position="127"/>
        <end position="148"/>
    </location>
</feature>
<dbReference type="PANTHER" id="PTHR36838">
    <property type="entry name" value="AUXIN EFFLUX CARRIER FAMILY PROTEIN"/>
    <property type="match status" value="1"/>
</dbReference>
<evidence type="ECO:0000256" key="7">
    <source>
        <dbReference type="ARBA" id="ARBA00023136"/>
    </source>
</evidence>
<keyword evidence="3" id="KW-0813">Transport</keyword>
<evidence type="ECO:0000256" key="4">
    <source>
        <dbReference type="ARBA" id="ARBA00022475"/>
    </source>
</evidence>
<reference evidence="9 10" key="1">
    <citation type="journal article" date="2017" name="Genome Announc.">
        <title>Draft Genome Sequence of Romboutsia weinsteinii sp. nov. Strain CCRI-19649(T) Isolated from Surface Water.</title>
        <authorList>
            <person name="Maheux A.F."/>
            <person name="Boudreau D.K."/>
            <person name="Berube E."/>
            <person name="Boissinot M."/>
            <person name="Cantin P."/>
            <person name="Raymond F."/>
            <person name="Corbeil J."/>
            <person name="Omar R.F."/>
            <person name="Bergeron M.G."/>
        </authorList>
    </citation>
    <scope>NUCLEOTIDE SEQUENCE [LARGE SCALE GENOMIC DNA]</scope>
    <source>
        <strain evidence="9 10">CCRI-19649</strain>
    </source>
</reference>
<dbReference type="EMBL" id="NOJY02000039">
    <property type="protein sequence ID" value="RDY25985.1"/>
    <property type="molecule type" value="Genomic_DNA"/>
</dbReference>
<gene>
    <name evidence="9" type="ORF">CHL78_015500</name>
</gene>
<comment type="caution">
    <text evidence="9">The sequence shown here is derived from an EMBL/GenBank/DDBJ whole genome shotgun (WGS) entry which is preliminary data.</text>
</comment>
<dbReference type="Proteomes" id="UP000215694">
    <property type="component" value="Unassembled WGS sequence"/>
</dbReference>
<keyword evidence="7 8" id="KW-0472">Membrane</keyword>
<evidence type="ECO:0000256" key="6">
    <source>
        <dbReference type="ARBA" id="ARBA00022989"/>
    </source>
</evidence>
<dbReference type="GO" id="GO:0005886">
    <property type="term" value="C:plasma membrane"/>
    <property type="evidence" value="ECO:0007669"/>
    <property type="project" value="UniProtKB-SubCell"/>
</dbReference>
<sequence>MENLILSFNVVLPLFLTMALGYVLKYIGMFDERTLDSMNNVAFKSFLPILLFYNIYKTDIKGVFNPKLMTFAAISVITLFISLYIVVPFIEKNNKKRGVLVQGIFRSNFVIFGIPVTASLFGEDQVGVASLLIAIVVPLFNILSVFALEAFRGGKPDYKKILKGVIKNPLIIASCVGIVTILLGIKLPTAIENTVSDISKIATPLSLILLGGSFKFNEIKKHLKQTTIGVIGKIIVIPCIFIPICILAGYRNVELATLMVIFAAPTAVSSFTMAQQMNADYELAGQIVVFTSAFCVLTVFLWIFILKQFNLI</sequence>
<keyword evidence="4" id="KW-1003">Cell membrane</keyword>
<dbReference type="Gene3D" id="1.20.1530.20">
    <property type="match status" value="1"/>
</dbReference>
<feature type="transmembrane region" description="Helical" evidence="8">
    <location>
        <begin position="228"/>
        <end position="250"/>
    </location>
</feature>
<keyword evidence="6 8" id="KW-1133">Transmembrane helix</keyword>
<organism evidence="9 10">
    <name type="scientific">Romboutsia weinsteinii</name>
    <dbReference type="NCBI Taxonomy" id="2020949"/>
    <lineage>
        <taxon>Bacteria</taxon>
        <taxon>Bacillati</taxon>
        <taxon>Bacillota</taxon>
        <taxon>Clostridia</taxon>
        <taxon>Peptostreptococcales</taxon>
        <taxon>Peptostreptococcaceae</taxon>
        <taxon>Romboutsia</taxon>
    </lineage>
</organism>
<evidence type="ECO:0000313" key="10">
    <source>
        <dbReference type="Proteomes" id="UP000215694"/>
    </source>
</evidence>
<evidence type="ECO:0000256" key="5">
    <source>
        <dbReference type="ARBA" id="ARBA00022692"/>
    </source>
</evidence>
<dbReference type="GO" id="GO:0055085">
    <property type="term" value="P:transmembrane transport"/>
    <property type="evidence" value="ECO:0007669"/>
    <property type="project" value="InterPro"/>
</dbReference>
<accession>A0A371IZT8</accession>
<evidence type="ECO:0000256" key="3">
    <source>
        <dbReference type="ARBA" id="ARBA00022448"/>
    </source>
</evidence>
<dbReference type="PANTHER" id="PTHR36838:SF4">
    <property type="entry name" value="AUXIN EFFLUX CARRIER FAMILY PROTEIN"/>
    <property type="match status" value="1"/>
</dbReference>
<evidence type="ECO:0000256" key="8">
    <source>
        <dbReference type="SAM" id="Phobius"/>
    </source>
</evidence>
<feature type="transmembrane region" description="Helical" evidence="8">
    <location>
        <begin position="68"/>
        <end position="87"/>
    </location>
</feature>
<comment type="subcellular location">
    <subcellularLocation>
        <location evidence="1">Cell membrane</location>
        <topology evidence="1">Multi-pass membrane protein</topology>
    </subcellularLocation>
</comment>